<accession>A0A917V2G0</accession>
<protein>
    <submittedName>
        <fullName evidence="1">Uncharacterized protein</fullName>
    </submittedName>
</protein>
<gene>
    <name evidence="1" type="ORF">GCM10011322_13070</name>
</gene>
<keyword evidence="2" id="KW-1185">Reference proteome</keyword>
<dbReference type="EMBL" id="BMMF01000003">
    <property type="protein sequence ID" value="GGK27938.1"/>
    <property type="molecule type" value="Genomic_DNA"/>
</dbReference>
<dbReference type="RefSeq" id="WP_188910858.1">
    <property type="nucleotide sequence ID" value="NZ_BMMF01000003.1"/>
</dbReference>
<proteinExistence type="predicted"/>
<evidence type="ECO:0000313" key="1">
    <source>
        <dbReference type="EMBL" id="GGK27938.1"/>
    </source>
</evidence>
<dbReference type="AlphaFoldDB" id="A0A917V2G0"/>
<reference evidence="1 2" key="1">
    <citation type="journal article" date="2014" name="Int. J. Syst. Evol. Microbiol.">
        <title>Complete genome sequence of Corynebacterium casei LMG S-19264T (=DSM 44701T), isolated from a smear-ripened cheese.</title>
        <authorList>
            <consortium name="US DOE Joint Genome Institute (JGI-PGF)"/>
            <person name="Walter F."/>
            <person name="Albersmeier A."/>
            <person name="Kalinowski J."/>
            <person name="Ruckert C."/>
        </authorList>
    </citation>
    <scope>NUCLEOTIDE SEQUENCE [LARGE SCALE GENOMIC DNA]</scope>
    <source>
        <strain evidence="1 2">CGMCC 1.9161</strain>
    </source>
</reference>
<organism evidence="1 2">
    <name type="scientific">Salinarimonas ramus</name>
    <dbReference type="NCBI Taxonomy" id="690164"/>
    <lineage>
        <taxon>Bacteria</taxon>
        <taxon>Pseudomonadati</taxon>
        <taxon>Pseudomonadota</taxon>
        <taxon>Alphaproteobacteria</taxon>
        <taxon>Hyphomicrobiales</taxon>
        <taxon>Salinarimonadaceae</taxon>
        <taxon>Salinarimonas</taxon>
    </lineage>
</organism>
<evidence type="ECO:0000313" key="2">
    <source>
        <dbReference type="Proteomes" id="UP000600449"/>
    </source>
</evidence>
<name>A0A917V2G0_9HYPH</name>
<sequence length="47" mass="4877">MPSPSAIARRLAFVGEGGCGKTTALFEIEAGLPKGLEMVVFDCYGAD</sequence>
<dbReference type="Proteomes" id="UP000600449">
    <property type="component" value="Unassembled WGS sequence"/>
</dbReference>
<comment type="caution">
    <text evidence="1">The sequence shown here is derived from an EMBL/GenBank/DDBJ whole genome shotgun (WGS) entry which is preliminary data.</text>
</comment>